<comment type="caution">
    <text evidence="1">The sequence shown here is derived from an EMBL/GenBank/DDBJ whole genome shotgun (WGS) entry which is preliminary data.</text>
</comment>
<dbReference type="Proteomes" id="UP000265691">
    <property type="component" value="Unassembled WGS sequence"/>
</dbReference>
<name>A0A3A1Y6L5_9GAMM</name>
<evidence type="ECO:0000313" key="2">
    <source>
        <dbReference type="Proteomes" id="UP000265691"/>
    </source>
</evidence>
<proteinExistence type="predicted"/>
<sequence length="189" mass="22419">MYKHNWKYLDRDLKALAKDLLNDIKQRNVEALAICFHNNLESLERVRYGHKLNLEDFTTMQFGVNDLLYSYIAIFVMQGYDKKMGLEEFQKRQTKINMLIGNLPLLFSTDRHIYGIRDKELKLILEDVLNEFILFIRTDLKKVVGNFKLEFKDCFNNKISGKDLQTLACFYTANPTNEEYPTIDPYHFI</sequence>
<dbReference type="EMBL" id="NRHC01000040">
    <property type="protein sequence ID" value="RIY32919.1"/>
    <property type="molecule type" value="Genomic_DNA"/>
</dbReference>
<protein>
    <submittedName>
        <fullName evidence="1">Uncharacterized protein</fullName>
    </submittedName>
</protein>
<keyword evidence="2" id="KW-1185">Reference proteome</keyword>
<accession>A0A3A1Y6L5</accession>
<evidence type="ECO:0000313" key="1">
    <source>
        <dbReference type="EMBL" id="RIY32919.1"/>
    </source>
</evidence>
<gene>
    <name evidence="1" type="ORF">CKF54_03715</name>
</gene>
<dbReference type="AlphaFoldDB" id="A0A3A1Y6L5"/>
<organism evidence="1 2">
    <name type="scientific">Psittacicella hinzii</name>
    <dbReference type="NCBI Taxonomy" id="2028575"/>
    <lineage>
        <taxon>Bacteria</taxon>
        <taxon>Pseudomonadati</taxon>
        <taxon>Pseudomonadota</taxon>
        <taxon>Gammaproteobacteria</taxon>
        <taxon>Pasteurellales</taxon>
        <taxon>Psittacicellaceae</taxon>
        <taxon>Psittacicella</taxon>
    </lineage>
</organism>
<reference evidence="1 2" key="1">
    <citation type="submission" date="2017-08" db="EMBL/GenBank/DDBJ databases">
        <title>Reclassification of Bisgaard taxon 37 and 44.</title>
        <authorList>
            <person name="Christensen H."/>
        </authorList>
    </citation>
    <scope>NUCLEOTIDE SEQUENCE [LARGE SCALE GENOMIC DNA]</scope>
    <source>
        <strain evidence="1 2">B96_3</strain>
    </source>
</reference>
<dbReference type="RefSeq" id="WP_119524940.1">
    <property type="nucleotide sequence ID" value="NZ_NRHC01000040.1"/>
</dbReference>